<feature type="chain" id="PRO_5003041289" evidence="1">
    <location>
        <begin position="19"/>
        <end position="127"/>
    </location>
</feature>
<dbReference type="GeneID" id="31367683"/>
<dbReference type="Proteomes" id="UP000001396">
    <property type="component" value="Unassembled WGS sequence"/>
</dbReference>
<accession>D3BM09</accession>
<feature type="signal peptide" evidence="1">
    <location>
        <begin position="1"/>
        <end position="18"/>
    </location>
</feature>
<gene>
    <name evidence="2" type="ORF">PPL_12216</name>
</gene>
<name>D3BM09_HETP5</name>
<comment type="caution">
    <text evidence="2">The sequence shown here is derived from an EMBL/GenBank/DDBJ whole genome shotgun (WGS) entry which is preliminary data.</text>
</comment>
<dbReference type="InParanoid" id="D3BM09"/>
<keyword evidence="1" id="KW-0732">Signal</keyword>
<evidence type="ECO:0000313" key="3">
    <source>
        <dbReference type="Proteomes" id="UP000001396"/>
    </source>
</evidence>
<dbReference type="EMBL" id="ADBJ01000042">
    <property type="protein sequence ID" value="EFA77610.1"/>
    <property type="molecule type" value="Genomic_DNA"/>
</dbReference>
<protein>
    <submittedName>
        <fullName evidence="2">Uncharacterized protein</fullName>
    </submittedName>
</protein>
<dbReference type="RefSeq" id="XP_020429738.1">
    <property type="nucleotide sequence ID" value="XM_020582957.1"/>
</dbReference>
<evidence type="ECO:0000256" key="1">
    <source>
        <dbReference type="SAM" id="SignalP"/>
    </source>
</evidence>
<sequence length="127" mass="14084">MYKTIVLILALYFIIANCEVEFVRCNVRCRELNPLDCTNKGLIFEKANPTLGTCCDRCVKKPNLTIRPAKCASVLCPDCVGDIPPGECCPKCGTGPSSLHYESISEMEKDLSLVCSLHRNNTKIKNK</sequence>
<proteinExistence type="predicted"/>
<keyword evidence="3" id="KW-1185">Reference proteome</keyword>
<evidence type="ECO:0000313" key="2">
    <source>
        <dbReference type="EMBL" id="EFA77610.1"/>
    </source>
</evidence>
<dbReference type="AlphaFoldDB" id="D3BM09"/>
<reference evidence="2 3" key="1">
    <citation type="journal article" date="2011" name="Genome Res.">
        <title>Phylogeny-wide analysis of social amoeba genomes highlights ancient origins for complex intercellular communication.</title>
        <authorList>
            <person name="Heidel A.J."/>
            <person name="Lawal H.M."/>
            <person name="Felder M."/>
            <person name="Schilde C."/>
            <person name="Helps N.R."/>
            <person name="Tunggal B."/>
            <person name="Rivero F."/>
            <person name="John U."/>
            <person name="Schleicher M."/>
            <person name="Eichinger L."/>
            <person name="Platzer M."/>
            <person name="Noegel A.A."/>
            <person name="Schaap P."/>
            <person name="Gloeckner G."/>
        </authorList>
    </citation>
    <scope>NUCLEOTIDE SEQUENCE [LARGE SCALE GENOMIC DNA]</scope>
    <source>
        <strain evidence="3">ATCC 26659 / Pp 5 / PN500</strain>
    </source>
</reference>
<organism evidence="2 3">
    <name type="scientific">Heterostelium pallidum (strain ATCC 26659 / Pp 5 / PN500)</name>
    <name type="common">Cellular slime mold</name>
    <name type="synonym">Polysphondylium pallidum</name>
    <dbReference type="NCBI Taxonomy" id="670386"/>
    <lineage>
        <taxon>Eukaryota</taxon>
        <taxon>Amoebozoa</taxon>
        <taxon>Evosea</taxon>
        <taxon>Eumycetozoa</taxon>
        <taxon>Dictyostelia</taxon>
        <taxon>Acytosteliales</taxon>
        <taxon>Acytosteliaceae</taxon>
        <taxon>Heterostelium</taxon>
    </lineage>
</organism>